<evidence type="ECO:0000313" key="1">
    <source>
        <dbReference type="EMBL" id="QDM55952.1"/>
    </source>
</evidence>
<dbReference type="Proteomes" id="UP000320647">
    <property type="component" value="Segment"/>
</dbReference>
<evidence type="ECO:0000313" key="2">
    <source>
        <dbReference type="Proteomes" id="UP000320647"/>
    </source>
</evidence>
<dbReference type="EMBL" id="MK967378">
    <property type="protein sequence ID" value="QDM55952.1"/>
    <property type="molecule type" value="Genomic_DNA"/>
</dbReference>
<protein>
    <submittedName>
        <fullName evidence="1">Uncharacterized protein</fullName>
    </submittedName>
</protein>
<organism evidence="1 2">
    <name type="scientific">Gordonia phage Trax</name>
    <dbReference type="NCBI Taxonomy" id="2591121"/>
    <lineage>
        <taxon>Viruses</taxon>
        <taxon>Duplodnaviria</taxon>
        <taxon>Heunggongvirae</taxon>
        <taxon>Uroviricota</taxon>
        <taxon>Caudoviricetes</taxon>
        <taxon>Deeyouvirinae</taxon>
        <taxon>Nevillevirus</taxon>
        <taxon>Nevillevirus trax</taxon>
    </lineage>
</organism>
<reference evidence="1 2" key="1">
    <citation type="submission" date="2019-05" db="EMBL/GenBank/DDBJ databases">
        <authorList>
            <person name="Burke A."/>
            <person name="Deelsnyder S."/>
            <person name="Fournier A."/>
            <person name="Low S."/>
            <person name="Murawski K."/>
            <person name="Worthington R."/>
            <person name="Molloy S.D."/>
            <person name="Garlena R.A."/>
            <person name="Russell D.A."/>
            <person name="Pope W.H."/>
            <person name="Jacobs-Sera D."/>
            <person name="Hatfull G.F."/>
        </authorList>
    </citation>
    <scope>NUCLEOTIDE SEQUENCE [LARGE SCALE GENOMIC DNA]</scope>
</reference>
<dbReference type="GeneID" id="70080579"/>
<accession>A0A515MGZ6</accession>
<proteinExistence type="predicted"/>
<gene>
    <name evidence="1" type="primary">65</name>
    <name evidence="1" type="ORF">SEA_TRAX_65</name>
</gene>
<keyword evidence="2" id="KW-1185">Reference proteome</keyword>
<dbReference type="RefSeq" id="YP_010246050.1">
    <property type="nucleotide sequence ID" value="NC_060132.1"/>
</dbReference>
<name>A0A515MGZ6_9CAUD</name>
<dbReference type="KEGG" id="vg:70080579"/>
<sequence>MQHIDYPVLESVDSLNKELVGTVIRSSTHVFVKATKRQWIQPGSTVLRDTAELFILDDRGMFDVLWRPEKSKRVDDDDYLTLL</sequence>